<evidence type="ECO:0000313" key="2">
    <source>
        <dbReference type="EMBL" id="PLR98371.1"/>
    </source>
</evidence>
<protein>
    <submittedName>
        <fullName evidence="1">Uncharacterized protein</fullName>
    </submittedName>
</protein>
<dbReference type="RefSeq" id="WP_101578578.1">
    <property type="nucleotide sequence ID" value="NZ_PGVA01000044.1"/>
</dbReference>
<evidence type="ECO:0000313" key="1">
    <source>
        <dbReference type="EMBL" id="PLR80751.1"/>
    </source>
</evidence>
<comment type="caution">
    <text evidence="1">The sequence shown here is derived from an EMBL/GenBank/DDBJ whole genome shotgun (WGS) entry which is preliminary data.</text>
</comment>
<proteinExistence type="predicted"/>
<dbReference type="EMBL" id="PGVA01000044">
    <property type="protein sequence ID" value="PLR80751.1"/>
    <property type="molecule type" value="Genomic_DNA"/>
</dbReference>
<evidence type="ECO:0000313" key="4">
    <source>
        <dbReference type="Proteomes" id="UP000235114"/>
    </source>
</evidence>
<dbReference type="OrthoDB" id="8936324at2"/>
<name>A0A2N5GII4_9BACI</name>
<accession>A0A2N5GII4</accession>
<dbReference type="AlphaFoldDB" id="A0A2N5GII4"/>
<dbReference type="Gene3D" id="3.40.50.150">
    <property type="entry name" value="Vaccinia Virus protein VP39"/>
    <property type="match status" value="1"/>
</dbReference>
<dbReference type="InterPro" id="IPR029063">
    <property type="entry name" value="SAM-dependent_MTases_sf"/>
</dbReference>
<reference evidence="2 4" key="2">
    <citation type="submission" date="2017-12" db="EMBL/GenBank/DDBJ databases">
        <title>Comparative Functional Genomics of Dry Heat Resistant strains isolated from the Viking Spacecraft.</title>
        <authorList>
            <person name="Seuylemezian A."/>
            <person name="Cooper K."/>
            <person name="Vaishampayan P."/>
        </authorList>
    </citation>
    <scope>NUCLEOTIDE SEQUENCE [LARGE SCALE GENOMIC DNA]</scope>
    <source>
        <strain evidence="2 4">ATCC 29669</strain>
    </source>
</reference>
<reference evidence="1 3" key="1">
    <citation type="submission" date="2017-11" db="EMBL/GenBank/DDBJ databases">
        <title>Comparitive Functional Genomics of Dry Heat Resistant strains isolated from the Viking Spacecraft.</title>
        <authorList>
            <person name="Seuylemezian A."/>
            <person name="Cooper K."/>
            <person name="Vaishampayan P."/>
        </authorList>
    </citation>
    <scope>NUCLEOTIDE SEQUENCE [LARGE SCALE GENOMIC DNA]</scope>
    <source>
        <strain evidence="1 3">M4.6</strain>
    </source>
</reference>
<dbReference type="SUPFAM" id="SSF53335">
    <property type="entry name" value="S-adenosyl-L-methionine-dependent methyltransferases"/>
    <property type="match status" value="1"/>
</dbReference>
<evidence type="ECO:0000313" key="3">
    <source>
        <dbReference type="Proteomes" id="UP000234951"/>
    </source>
</evidence>
<dbReference type="EMBL" id="PGVD01000022">
    <property type="protein sequence ID" value="PLR98371.1"/>
    <property type="molecule type" value="Genomic_DNA"/>
</dbReference>
<dbReference type="Proteomes" id="UP000234951">
    <property type="component" value="Unassembled WGS sequence"/>
</dbReference>
<gene>
    <name evidence="1" type="ORF">CU635_17010</name>
    <name evidence="2" type="ORF">CVD25_08360</name>
</gene>
<sequence>MSLFSTANFSDSFFFKDKKFSYNKIPINNISERAIEVPIGLDFLEQNKTGRILEVGHVLSSYETAANIVQRDILDKFEVAANVLNLDLMDFHPEDKYDAIISISTVEHIGQSTDPTGAYGESSQLKDHEAPLKAIVKIYNLLKVNGKAIISVPFGCLSDLGWLIQFGDKYLQLLFTKYLLPENDVTISFFKKSDMDLSLNNPRQIWEQCTKEELSYTRFNQPFPFANGIAFIEIYRNAPEDYPIENGMKEELIYQPAGLINNLYFSNFFFGSVYDSNGWFQISNPTYLFFGPYITLPAGKYELRAKLEVETEGEFILDVVDDFAKNTLLKYEFQSTSNSEQQVMIEKDLQNVEIRLLAYSPPFSKIRVPILSLNRI</sequence>
<dbReference type="Proteomes" id="UP000235114">
    <property type="component" value="Unassembled WGS sequence"/>
</dbReference>
<organism evidence="1 3">
    <name type="scientific">Bacillus canaveralius</name>
    <dbReference type="NCBI Taxonomy" id="1403243"/>
    <lineage>
        <taxon>Bacteria</taxon>
        <taxon>Bacillati</taxon>
        <taxon>Bacillota</taxon>
        <taxon>Bacilli</taxon>
        <taxon>Bacillales</taxon>
        <taxon>Bacillaceae</taxon>
        <taxon>Bacillus</taxon>
    </lineage>
</organism>
<keyword evidence="4" id="KW-1185">Reference proteome</keyword>